<keyword evidence="1 2" id="KW-0732">Signal</keyword>
<dbReference type="SUPFAM" id="SSF57180">
    <property type="entry name" value="Cellulose-binding domain"/>
    <property type="match status" value="1"/>
</dbReference>
<evidence type="ECO:0000259" key="3">
    <source>
        <dbReference type="PROSITE" id="PS51164"/>
    </source>
</evidence>
<evidence type="ECO:0000313" key="4">
    <source>
        <dbReference type="EMBL" id="KAK6354791.1"/>
    </source>
</evidence>
<name>A0AAV9V4J4_9PEZI</name>
<keyword evidence="5" id="KW-1185">Reference proteome</keyword>
<dbReference type="Pfam" id="PF00734">
    <property type="entry name" value="CBM_1"/>
    <property type="match status" value="1"/>
</dbReference>
<feature type="signal peptide" evidence="2">
    <location>
        <begin position="1"/>
        <end position="19"/>
    </location>
</feature>
<dbReference type="Proteomes" id="UP001375240">
    <property type="component" value="Unassembled WGS sequence"/>
</dbReference>
<feature type="chain" id="PRO_5043720934" description="CBM1 domain-containing protein" evidence="2">
    <location>
        <begin position="20"/>
        <end position="71"/>
    </location>
</feature>
<gene>
    <name evidence="4" type="ORF">TWF696_003925</name>
</gene>
<dbReference type="GO" id="GO:0030248">
    <property type="term" value="F:cellulose binding"/>
    <property type="evidence" value="ECO:0007669"/>
    <property type="project" value="InterPro"/>
</dbReference>
<dbReference type="PROSITE" id="PS51164">
    <property type="entry name" value="CBM1_2"/>
    <property type="match status" value="1"/>
</dbReference>
<proteinExistence type="predicted"/>
<dbReference type="InterPro" id="IPR035971">
    <property type="entry name" value="CBD_sf"/>
</dbReference>
<evidence type="ECO:0000256" key="1">
    <source>
        <dbReference type="ARBA" id="ARBA00022729"/>
    </source>
</evidence>
<accession>A0AAV9V4J4</accession>
<dbReference type="AlphaFoldDB" id="A0AAV9V4J4"/>
<evidence type="ECO:0000313" key="5">
    <source>
        <dbReference type="Proteomes" id="UP001375240"/>
    </source>
</evidence>
<dbReference type="PROSITE" id="PS00562">
    <property type="entry name" value="CBM1_1"/>
    <property type="match status" value="1"/>
</dbReference>
<comment type="caution">
    <text evidence="4">The sequence shown here is derived from an EMBL/GenBank/DDBJ whole genome shotgun (WGS) entry which is preliminary data.</text>
</comment>
<dbReference type="GO" id="GO:0005576">
    <property type="term" value="C:extracellular region"/>
    <property type="evidence" value="ECO:0007669"/>
    <property type="project" value="InterPro"/>
</dbReference>
<sequence>MKFSIFTAVTLLAVATSAASTTKKTSTTAAPAPTAAPVFGQCGGVGWTGPTSCVSGHVCSTYNPYYAQCLY</sequence>
<dbReference type="InterPro" id="IPR000254">
    <property type="entry name" value="CBD"/>
</dbReference>
<dbReference type="EMBL" id="JAVHNQ010000002">
    <property type="protein sequence ID" value="KAK6354791.1"/>
    <property type="molecule type" value="Genomic_DNA"/>
</dbReference>
<feature type="domain" description="CBM1" evidence="3">
    <location>
        <begin position="34"/>
        <end position="70"/>
    </location>
</feature>
<evidence type="ECO:0000256" key="2">
    <source>
        <dbReference type="SAM" id="SignalP"/>
    </source>
</evidence>
<protein>
    <recommendedName>
        <fullName evidence="3">CBM1 domain-containing protein</fullName>
    </recommendedName>
</protein>
<reference evidence="4 5" key="1">
    <citation type="submission" date="2019-10" db="EMBL/GenBank/DDBJ databases">
        <authorList>
            <person name="Palmer J.M."/>
        </authorList>
    </citation>
    <scope>NUCLEOTIDE SEQUENCE [LARGE SCALE GENOMIC DNA]</scope>
    <source>
        <strain evidence="4 5">TWF696</strain>
    </source>
</reference>
<dbReference type="GO" id="GO:0005975">
    <property type="term" value="P:carbohydrate metabolic process"/>
    <property type="evidence" value="ECO:0007669"/>
    <property type="project" value="InterPro"/>
</dbReference>
<dbReference type="SMART" id="SM00236">
    <property type="entry name" value="fCBD"/>
    <property type="match status" value="1"/>
</dbReference>
<organism evidence="4 5">
    <name type="scientific">Orbilia brochopaga</name>
    <dbReference type="NCBI Taxonomy" id="3140254"/>
    <lineage>
        <taxon>Eukaryota</taxon>
        <taxon>Fungi</taxon>
        <taxon>Dikarya</taxon>
        <taxon>Ascomycota</taxon>
        <taxon>Pezizomycotina</taxon>
        <taxon>Orbiliomycetes</taxon>
        <taxon>Orbiliales</taxon>
        <taxon>Orbiliaceae</taxon>
        <taxon>Orbilia</taxon>
    </lineage>
</organism>